<dbReference type="GO" id="GO:0016810">
    <property type="term" value="F:hydrolase activity, acting on carbon-nitrogen (but not peptide) bonds"/>
    <property type="evidence" value="ECO:0007669"/>
    <property type="project" value="InterPro"/>
</dbReference>
<accession>A0A4T0RHJ2</accession>
<evidence type="ECO:0000259" key="10">
    <source>
        <dbReference type="PROSITE" id="PS51677"/>
    </source>
</evidence>
<dbReference type="GO" id="GO:0005730">
    <property type="term" value="C:nucleolus"/>
    <property type="evidence" value="ECO:0007669"/>
    <property type="project" value="TreeGrafter"/>
</dbReference>
<dbReference type="GO" id="GO:0000462">
    <property type="term" value="P:maturation of SSU-rRNA from tricistronic rRNA transcript (SSU-rRNA, 5.8S rRNA, LSU-rRNA)"/>
    <property type="evidence" value="ECO:0007669"/>
    <property type="project" value="TreeGrafter"/>
</dbReference>
<evidence type="ECO:0000256" key="1">
    <source>
        <dbReference type="ARBA" id="ARBA00004609"/>
    </source>
</evidence>
<evidence type="ECO:0000256" key="2">
    <source>
        <dbReference type="ARBA" id="ARBA00008966"/>
    </source>
</evidence>
<dbReference type="EMBL" id="SPRO01000001">
    <property type="protein sequence ID" value="TIC34637.1"/>
    <property type="molecule type" value="Genomic_DNA"/>
</dbReference>
<feature type="zinc finger region" description="C3H1-type" evidence="6">
    <location>
        <begin position="631"/>
        <end position="652"/>
    </location>
</feature>
<dbReference type="SMART" id="SM01162">
    <property type="entry name" value="DUF1771"/>
    <property type="match status" value="1"/>
</dbReference>
<dbReference type="PANTHER" id="PTHR15565:SF0">
    <property type="entry name" value="PROTEIN AATF"/>
    <property type="match status" value="1"/>
</dbReference>
<feature type="zinc finger region" description="C3H1-type" evidence="6">
    <location>
        <begin position="602"/>
        <end position="628"/>
    </location>
</feature>
<feature type="compositionally biased region" description="Low complexity" evidence="7">
    <location>
        <begin position="451"/>
        <end position="492"/>
    </location>
</feature>
<keyword evidence="6" id="KW-0862">Zinc</keyword>
<dbReference type="InterPro" id="IPR002625">
    <property type="entry name" value="Smr_dom"/>
</dbReference>
<feature type="compositionally biased region" description="Polar residues" evidence="7">
    <location>
        <begin position="715"/>
        <end position="724"/>
    </location>
</feature>
<dbReference type="Gene3D" id="3.30.1370.110">
    <property type="match status" value="1"/>
</dbReference>
<dbReference type="InterPro" id="IPR012617">
    <property type="entry name" value="AATF_C"/>
</dbReference>
<dbReference type="PROSITE" id="PS50828">
    <property type="entry name" value="SMR"/>
    <property type="match status" value="1"/>
</dbReference>
<evidence type="ECO:0000256" key="3">
    <source>
        <dbReference type="ARBA" id="ARBA00013850"/>
    </source>
</evidence>
<keyword evidence="6" id="KW-0863">Zinc-finger</keyword>
<comment type="caution">
    <text evidence="11">The sequence shown here is derived from an EMBL/GenBank/DDBJ whole genome shotgun (WGS) entry which is preliminary data.</text>
</comment>
<dbReference type="Gene3D" id="3.20.20.370">
    <property type="entry name" value="Glycoside hydrolase/deacetylase"/>
    <property type="match status" value="1"/>
</dbReference>
<evidence type="ECO:0000256" key="7">
    <source>
        <dbReference type="SAM" id="MobiDB-lite"/>
    </source>
</evidence>
<evidence type="ECO:0000256" key="6">
    <source>
        <dbReference type="PROSITE-ProRule" id="PRU00723"/>
    </source>
</evidence>
<dbReference type="GO" id="GO:0008270">
    <property type="term" value="F:zinc ion binding"/>
    <property type="evidence" value="ECO:0007669"/>
    <property type="project" value="UniProtKB-KW"/>
</dbReference>
<dbReference type="Proteomes" id="UP000305647">
    <property type="component" value="Unassembled WGS sequence"/>
</dbReference>
<evidence type="ECO:0000259" key="8">
    <source>
        <dbReference type="PROSITE" id="PS50103"/>
    </source>
</evidence>
<evidence type="ECO:0000259" key="9">
    <source>
        <dbReference type="PROSITE" id="PS50828"/>
    </source>
</evidence>
<dbReference type="InterPro" id="IPR013899">
    <property type="entry name" value="DUF1771"/>
</dbReference>
<feature type="compositionally biased region" description="Acidic residues" evidence="7">
    <location>
        <begin position="28"/>
        <end position="50"/>
    </location>
</feature>
<keyword evidence="4" id="KW-0325">Glycoprotein</keyword>
<dbReference type="InterPro" id="IPR002509">
    <property type="entry name" value="NODB_dom"/>
</dbReference>
<dbReference type="Gene3D" id="4.10.1000.10">
    <property type="entry name" value="Zinc finger, CCCH-type"/>
    <property type="match status" value="1"/>
</dbReference>
<feature type="compositionally biased region" description="Acidic residues" evidence="7">
    <location>
        <begin position="65"/>
        <end position="74"/>
    </location>
</feature>
<keyword evidence="4" id="KW-0336">GPI-anchor</keyword>
<evidence type="ECO:0000313" key="12">
    <source>
        <dbReference type="Proteomes" id="UP000305647"/>
    </source>
</evidence>
<protein>
    <recommendedName>
        <fullName evidence="3">Protein BFR2</fullName>
    </recommendedName>
</protein>
<feature type="domain" description="NodB homology" evidence="10">
    <location>
        <begin position="982"/>
        <end position="1167"/>
    </location>
</feature>
<dbReference type="GO" id="GO:0098552">
    <property type="term" value="C:side of membrane"/>
    <property type="evidence" value="ECO:0007669"/>
    <property type="project" value="UniProtKB-KW"/>
</dbReference>
<name>A0A4T0RHJ2_9BASI</name>
<proteinExistence type="inferred from homology"/>
<comment type="similarity">
    <text evidence="2">Belongs to the AATF family.</text>
</comment>
<dbReference type="InterPro" id="IPR000571">
    <property type="entry name" value="Znf_CCCH"/>
</dbReference>
<keyword evidence="6" id="KW-0479">Metal-binding</keyword>
<dbReference type="PROSITE" id="PS50103">
    <property type="entry name" value="ZF_C3H1"/>
    <property type="match status" value="2"/>
</dbReference>
<gene>
    <name evidence="11" type="ORF">E3Q10_00188</name>
</gene>
<feature type="domain" description="Smr" evidence="9">
    <location>
        <begin position="887"/>
        <end position="958"/>
    </location>
</feature>
<dbReference type="AlphaFoldDB" id="A0A4T0RHJ2"/>
<dbReference type="Pfam" id="PF13339">
    <property type="entry name" value="AATF-Che1"/>
    <property type="match status" value="1"/>
</dbReference>
<dbReference type="SUPFAM" id="SSF160443">
    <property type="entry name" value="SMR domain-like"/>
    <property type="match status" value="1"/>
</dbReference>
<evidence type="ECO:0000256" key="4">
    <source>
        <dbReference type="ARBA" id="ARBA00022622"/>
    </source>
</evidence>
<evidence type="ECO:0000313" key="11">
    <source>
        <dbReference type="EMBL" id="TIC34637.1"/>
    </source>
</evidence>
<feature type="compositionally biased region" description="Acidic residues" evidence="7">
    <location>
        <begin position="1"/>
        <end position="17"/>
    </location>
</feature>
<dbReference type="SMART" id="SM00356">
    <property type="entry name" value="ZnF_C3H1"/>
    <property type="match status" value="2"/>
</dbReference>
<dbReference type="GO" id="GO:0005975">
    <property type="term" value="P:carbohydrate metabolic process"/>
    <property type="evidence" value="ECO:0007669"/>
    <property type="project" value="InterPro"/>
</dbReference>
<dbReference type="InterPro" id="IPR036063">
    <property type="entry name" value="Smr_dom_sf"/>
</dbReference>
<dbReference type="SUPFAM" id="SSF88713">
    <property type="entry name" value="Glycoside hydrolase/deacetylase"/>
    <property type="match status" value="1"/>
</dbReference>
<evidence type="ECO:0000256" key="5">
    <source>
        <dbReference type="ARBA" id="ARBA00023288"/>
    </source>
</evidence>
<dbReference type="PANTHER" id="PTHR15565">
    <property type="entry name" value="AATF PROTEIN APOPTOSIS ANTAGONIZING TRANSCRIPTION FACTOR"/>
    <property type="match status" value="1"/>
</dbReference>
<dbReference type="InterPro" id="IPR025160">
    <property type="entry name" value="AATF"/>
</dbReference>
<comment type="subcellular location">
    <subcellularLocation>
        <location evidence="1">Cell membrane</location>
        <topology evidence="1">Lipid-anchor</topology>
        <topology evidence="1">GPI-anchor</topology>
    </subcellularLocation>
</comment>
<dbReference type="PROSITE" id="PS51677">
    <property type="entry name" value="NODB"/>
    <property type="match status" value="1"/>
</dbReference>
<sequence>MDEDDEDDEEEEIDGEYEQAQPFGAVQDSDDDDDDEGDNDIQEDLDDDDTNQALIVQSADKSENSENESDNDDDDIHKSIKASQNLDRQRGQAVVAQLQSYDKLLEVRIGMQKAVTQVNNICADEDKDFISGNEDEIENTIKALNELSESVFSIREKFIKYDSNTEIPPRKRPRLDDKNFIQGAAKDSIDMATSYEPHLIDTLKTTSNKVSLANTKGFSAVNKDAWSQVEDVLREYPKLRQRVGVRRGNSDATGQFEAEVFDDGDFYQTLLKEIIESKTGQLEDEEIVRTNKKKVKKDVDTRATKGRKIKYNVHDKLQNFMVPIPPPKESWAESQINELFSSLLEDMREGPNAYLHTRSYLSTLQKFSQSAPSTPKLANGPQAQTSEDITATLISELENDGKEFEDKEDILRSNLATLIGRTPSDEEILQLMHAHKDDITGAPFTQKRTPSRPVSRPNSRPWTPTQGPTTPTFGKITPLMLSPSLSTSQMQSFLPPGIGSQPSSPLASPRPLNKRAAEFKPPASTSDTVEEDVGNGMTPLDVLWTIFAPSGITYDELESTLIGNSFDFELTLNELSERRSLAAIAMAQKAPPNNLSQRHQNPAGGRVCRYYLAGECRRSDCRFSHDIERALCRFWLRGNCIKQNCDFLHQLPPKQEVESTLSNMFETNASIIAEEEKEKATKVQSVEEAFPGLHKAHSATSQKQYTPRWSTAVKVNQPIQNKPTKANPVESLKKSSTTKPRSSPRIRLRQPTLLPTLPTGSTLNSLYMSYRNSSISLGTARNSLLSKAADAYRKGDGAAAKEFSKEAHELNERMMGENAKAAGNLVKERRKAIQEAIVAGAGTAGYEGDEAGRRSRGKACGNGLGVVLGMAAREGLTSADERMESVLDLHGLHSSEATEVLEEFLLALEREHFLGIAYVIVGESKHTGTQDPLRGASKQRLNAGVKEFLDKWGYPFIEIDATTLAKPFDKRQNLGLVENCYHDFAITFDDGSVGAEYDLVDLFNENESKATMFLNGFNYNCIYEEDSVERIRNTYNSGMLIGSHTWSHRNLGELSEAEIDEQVELVNDAIWKIIGVRPKFLRPPYGSAPEWAVNYIQEKHGMVVVNWSEDSLDSQGASADESIGIYDGFTDVNEPHLTLNHETYETTPYTVMPSVVPSLKERGFNLITVAECLDLDAYLEVGEPQARDETWTCEGKPAPLGG</sequence>
<keyword evidence="5" id="KW-0449">Lipoprotein</keyword>
<organism evidence="11 12">
    <name type="scientific">Wallemia mellicola</name>
    <dbReference type="NCBI Taxonomy" id="1708541"/>
    <lineage>
        <taxon>Eukaryota</taxon>
        <taxon>Fungi</taxon>
        <taxon>Dikarya</taxon>
        <taxon>Basidiomycota</taxon>
        <taxon>Wallemiomycotina</taxon>
        <taxon>Wallemiomycetes</taxon>
        <taxon>Wallemiales</taxon>
        <taxon>Wallemiaceae</taxon>
        <taxon>Wallemia</taxon>
    </lineage>
</organism>
<dbReference type="Pfam" id="PF08590">
    <property type="entry name" value="DUF1771"/>
    <property type="match status" value="1"/>
</dbReference>
<feature type="domain" description="C3H1-type" evidence="8">
    <location>
        <begin position="602"/>
        <end position="628"/>
    </location>
</feature>
<reference evidence="11 12" key="1">
    <citation type="submission" date="2019-03" db="EMBL/GenBank/DDBJ databases">
        <title>Sequencing 25 genomes of Wallemia mellicola.</title>
        <authorList>
            <person name="Gostincar C."/>
        </authorList>
    </citation>
    <scope>NUCLEOTIDE SEQUENCE [LARGE SCALE GENOMIC DNA]</scope>
    <source>
        <strain evidence="11 12">EXF-8738</strain>
    </source>
</reference>
<keyword evidence="4" id="KW-0472">Membrane</keyword>
<feature type="domain" description="C3H1-type" evidence="8">
    <location>
        <begin position="631"/>
        <end position="652"/>
    </location>
</feature>
<dbReference type="GO" id="GO:0005886">
    <property type="term" value="C:plasma membrane"/>
    <property type="evidence" value="ECO:0007669"/>
    <property type="project" value="UniProtKB-SubCell"/>
</dbReference>
<dbReference type="Pfam" id="PF08164">
    <property type="entry name" value="TRAUB"/>
    <property type="match status" value="1"/>
</dbReference>
<feature type="region of interest" description="Disordered" evidence="7">
    <location>
        <begin position="436"/>
        <end position="512"/>
    </location>
</feature>
<feature type="region of interest" description="Disordered" evidence="7">
    <location>
        <begin position="1"/>
        <end position="76"/>
    </location>
</feature>
<dbReference type="InterPro" id="IPR039223">
    <property type="entry name" value="AATF/Bfr2"/>
</dbReference>
<dbReference type="InterPro" id="IPR011330">
    <property type="entry name" value="Glyco_hydro/deAcase_b/a-brl"/>
</dbReference>
<dbReference type="Pfam" id="PF01522">
    <property type="entry name" value="Polysacc_deac_1"/>
    <property type="match status" value="1"/>
</dbReference>
<feature type="region of interest" description="Disordered" evidence="7">
    <location>
        <begin position="715"/>
        <end position="746"/>
    </location>
</feature>